<keyword evidence="2" id="KW-1185">Reference proteome</keyword>
<evidence type="ECO:0000313" key="1">
    <source>
        <dbReference type="EMBL" id="GEM50723.1"/>
    </source>
</evidence>
<name>A0A511ND28_9FLAO</name>
<dbReference type="STRING" id="1218108.GCA_000382425_00485"/>
<dbReference type="AlphaFoldDB" id="A0A511ND28"/>
<reference evidence="1 2" key="1">
    <citation type="submission" date="2019-07" db="EMBL/GenBank/DDBJ databases">
        <title>Whole genome shotgun sequence of Empedobacter brevis NBRC 14943.</title>
        <authorList>
            <person name="Hosoyama A."/>
            <person name="Uohara A."/>
            <person name="Ohji S."/>
            <person name="Ichikawa N."/>
        </authorList>
    </citation>
    <scope>NUCLEOTIDE SEQUENCE [LARGE SCALE GENOMIC DNA]</scope>
    <source>
        <strain evidence="1 2">NBRC 14943</strain>
    </source>
</reference>
<proteinExistence type="predicted"/>
<sequence length="64" mass="6578">MKNKNLNQLGKTLKPLTQSEKGQLKGGFSAFGASVAPDVAKNVNVDVAGHTCACSCDSGTVVIK</sequence>
<comment type="caution">
    <text evidence="1">The sequence shown here is derived from an EMBL/GenBank/DDBJ whole genome shotgun (WGS) entry which is preliminary data.</text>
</comment>
<protein>
    <submittedName>
        <fullName evidence="1">Uncharacterized protein</fullName>
    </submittedName>
</protein>
<gene>
    <name evidence="1" type="ORF">EB1_05130</name>
</gene>
<dbReference type="EMBL" id="BJXC01000002">
    <property type="protein sequence ID" value="GEM50723.1"/>
    <property type="molecule type" value="Genomic_DNA"/>
</dbReference>
<dbReference type="Proteomes" id="UP000321245">
    <property type="component" value="Unassembled WGS sequence"/>
</dbReference>
<organism evidence="1 2">
    <name type="scientific">Empedobacter brevis NBRC 14943 = ATCC 43319</name>
    <dbReference type="NCBI Taxonomy" id="1218108"/>
    <lineage>
        <taxon>Bacteria</taxon>
        <taxon>Pseudomonadati</taxon>
        <taxon>Bacteroidota</taxon>
        <taxon>Flavobacteriia</taxon>
        <taxon>Flavobacteriales</taxon>
        <taxon>Weeksellaceae</taxon>
        <taxon>Empedobacter</taxon>
    </lineage>
</organism>
<evidence type="ECO:0000313" key="2">
    <source>
        <dbReference type="Proteomes" id="UP000321245"/>
    </source>
</evidence>
<accession>A0A511ND28</accession>